<organism evidence="1 2">
    <name type="scientific">Caerostris extrusa</name>
    <name type="common">Bark spider</name>
    <name type="synonym">Caerostris bankana</name>
    <dbReference type="NCBI Taxonomy" id="172846"/>
    <lineage>
        <taxon>Eukaryota</taxon>
        <taxon>Metazoa</taxon>
        <taxon>Ecdysozoa</taxon>
        <taxon>Arthropoda</taxon>
        <taxon>Chelicerata</taxon>
        <taxon>Arachnida</taxon>
        <taxon>Araneae</taxon>
        <taxon>Araneomorphae</taxon>
        <taxon>Entelegynae</taxon>
        <taxon>Araneoidea</taxon>
        <taxon>Araneidae</taxon>
        <taxon>Caerostris</taxon>
    </lineage>
</organism>
<dbReference type="Proteomes" id="UP001054945">
    <property type="component" value="Unassembled WGS sequence"/>
</dbReference>
<reference evidence="1 2" key="1">
    <citation type="submission" date="2021-06" db="EMBL/GenBank/DDBJ databases">
        <title>Caerostris extrusa draft genome.</title>
        <authorList>
            <person name="Kono N."/>
            <person name="Arakawa K."/>
        </authorList>
    </citation>
    <scope>NUCLEOTIDE SEQUENCE [LARGE SCALE GENOMIC DNA]</scope>
</reference>
<gene>
    <name evidence="1" type="ORF">CEXT_434641</name>
</gene>
<sequence>MKVHQQYFLWMMVELISEREKKENLFEALRIWPATPNKMTNVTTIYVSGCACGCKSSAYDSRIFVIPPRLADPPNPHLMTRKSGSLDSSPGVVERRRYPRKILKPYTMRCSLRAHYQRR</sequence>
<name>A0AAV4XBB0_CAEEX</name>
<comment type="caution">
    <text evidence="1">The sequence shown here is derived from an EMBL/GenBank/DDBJ whole genome shotgun (WGS) entry which is preliminary data.</text>
</comment>
<protein>
    <submittedName>
        <fullName evidence="1">Uncharacterized protein</fullName>
    </submittedName>
</protein>
<dbReference type="EMBL" id="BPLR01000065">
    <property type="protein sequence ID" value="GIY91892.1"/>
    <property type="molecule type" value="Genomic_DNA"/>
</dbReference>
<proteinExistence type="predicted"/>
<keyword evidence="2" id="KW-1185">Reference proteome</keyword>
<evidence type="ECO:0000313" key="1">
    <source>
        <dbReference type="EMBL" id="GIY91892.1"/>
    </source>
</evidence>
<evidence type="ECO:0000313" key="2">
    <source>
        <dbReference type="Proteomes" id="UP001054945"/>
    </source>
</evidence>
<dbReference type="AlphaFoldDB" id="A0AAV4XBB0"/>
<accession>A0AAV4XBB0</accession>